<dbReference type="Proteomes" id="UP001292094">
    <property type="component" value="Unassembled WGS sequence"/>
</dbReference>
<sequence>MAWTVMLMRPPLITGDDRAGAHSGFGGNCCGLLADGVVHDAHQAARGFVRDKQEKTNFYAKKISSRT</sequence>
<name>A0AAE1QII0_9EUCA</name>
<comment type="caution">
    <text evidence="1">The sequence shown here is derived from an EMBL/GenBank/DDBJ whole genome shotgun (WGS) entry which is preliminary data.</text>
</comment>
<reference evidence="1" key="1">
    <citation type="submission" date="2023-11" db="EMBL/GenBank/DDBJ databases">
        <title>Genome assemblies of two species of porcelain crab, Petrolisthes cinctipes and Petrolisthes manimaculis (Anomura: Porcellanidae).</title>
        <authorList>
            <person name="Angst P."/>
        </authorList>
    </citation>
    <scope>NUCLEOTIDE SEQUENCE</scope>
    <source>
        <strain evidence="1">PB745_02</strain>
        <tissue evidence="1">Gill</tissue>
    </source>
</reference>
<dbReference type="EMBL" id="JAWZYT010000256">
    <property type="protein sequence ID" value="KAK4325987.1"/>
    <property type="molecule type" value="Genomic_DNA"/>
</dbReference>
<accession>A0AAE1QII0</accession>
<evidence type="ECO:0000313" key="2">
    <source>
        <dbReference type="Proteomes" id="UP001292094"/>
    </source>
</evidence>
<gene>
    <name evidence="1" type="ORF">Pmani_003468</name>
</gene>
<organism evidence="1 2">
    <name type="scientific">Petrolisthes manimaculis</name>
    <dbReference type="NCBI Taxonomy" id="1843537"/>
    <lineage>
        <taxon>Eukaryota</taxon>
        <taxon>Metazoa</taxon>
        <taxon>Ecdysozoa</taxon>
        <taxon>Arthropoda</taxon>
        <taxon>Crustacea</taxon>
        <taxon>Multicrustacea</taxon>
        <taxon>Malacostraca</taxon>
        <taxon>Eumalacostraca</taxon>
        <taxon>Eucarida</taxon>
        <taxon>Decapoda</taxon>
        <taxon>Pleocyemata</taxon>
        <taxon>Anomura</taxon>
        <taxon>Galatheoidea</taxon>
        <taxon>Porcellanidae</taxon>
        <taxon>Petrolisthes</taxon>
    </lineage>
</organism>
<evidence type="ECO:0000313" key="1">
    <source>
        <dbReference type="EMBL" id="KAK4325987.1"/>
    </source>
</evidence>
<dbReference type="AlphaFoldDB" id="A0AAE1QII0"/>
<keyword evidence="2" id="KW-1185">Reference proteome</keyword>
<protein>
    <submittedName>
        <fullName evidence="1">Uncharacterized protein</fullName>
    </submittedName>
</protein>
<proteinExistence type="predicted"/>